<evidence type="ECO:0000313" key="2">
    <source>
        <dbReference type="Proteomes" id="UP001165960"/>
    </source>
</evidence>
<dbReference type="Proteomes" id="UP001165960">
    <property type="component" value="Unassembled WGS sequence"/>
</dbReference>
<sequence length="253" mass="28132">MGVVVQPVGCFLGPWKLALKGVWDNSWGDLPGAPRVDFSTTSITVNSARSISTYPPSTPARRPLSKGFNLTALVSCQSFQQPVSSPLYQPLWTLLGSTMAGGLKLIQRPATPPIQPKLDQIFMFITPSDLKKLTHHHQLAWHSSPSWNPSIRLVYSSAQDRFGIRELHSPMANLGDILPVIHPHVSECILGYLDWSYRIFLPCPIMEQDDSLVGVIRFLWWEIPVSSPQVVVDLGASLDPTSKHLLYQWVLGT</sequence>
<reference evidence="1" key="1">
    <citation type="submission" date="2022-04" db="EMBL/GenBank/DDBJ databases">
        <title>Genome of the entomopathogenic fungus Entomophthora muscae.</title>
        <authorList>
            <person name="Elya C."/>
            <person name="Lovett B.R."/>
            <person name="Lee E."/>
            <person name="Macias A.M."/>
            <person name="Hajek A.E."/>
            <person name="De Bivort B.L."/>
            <person name="Kasson M.T."/>
            <person name="De Fine Licht H.H."/>
            <person name="Stajich J.E."/>
        </authorList>
    </citation>
    <scope>NUCLEOTIDE SEQUENCE</scope>
    <source>
        <strain evidence="1">Berkeley</strain>
    </source>
</reference>
<dbReference type="EMBL" id="QTSX02007397">
    <property type="protein sequence ID" value="KAJ9048458.1"/>
    <property type="molecule type" value="Genomic_DNA"/>
</dbReference>
<organism evidence="1 2">
    <name type="scientific">Entomophthora muscae</name>
    <dbReference type="NCBI Taxonomy" id="34485"/>
    <lineage>
        <taxon>Eukaryota</taxon>
        <taxon>Fungi</taxon>
        <taxon>Fungi incertae sedis</taxon>
        <taxon>Zoopagomycota</taxon>
        <taxon>Entomophthoromycotina</taxon>
        <taxon>Entomophthoromycetes</taxon>
        <taxon>Entomophthorales</taxon>
        <taxon>Entomophthoraceae</taxon>
        <taxon>Entomophthora</taxon>
    </lineage>
</organism>
<keyword evidence="2" id="KW-1185">Reference proteome</keyword>
<name>A0ACC2REK5_9FUNG</name>
<protein>
    <submittedName>
        <fullName evidence="1">Uncharacterized protein</fullName>
    </submittedName>
</protein>
<evidence type="ECO:0000313" key="1">
    <source>
        <dbReference type="EMBL" id="KAJ9048458.1"/>
    </source>
</evidence>
<accession>A0ACC2REK5</accession>
<gene>
    <name evidence="1" type="ORF">DSO57_1034874</name>
</gene>
<comment type="caution">
    <text evidence="1">The sequence shown here is derived from an EMBL/GenBank/DDBJ whole genome shotgun (WGS) entry which is preliminary data.</text>
</comment>
<proteinExistence type="predicted"/>